<evidence type="ECO:0000313" key="2">
    <source>
        <dbReference type="EMBL" id="MED6292757.1"/>
    </source>
</evidence>
<evidence type="ECO:0000256" key="1">
    <source>
        <dbReference type="SAM" id="SignalP"/>
    </source>
</evidence>
<feature type="signal peptide" evidence="1">
    <location>
        <begin position="1"/>
        <end position="17"/>
    </location>
</feature>
<keyword evidence="3" id="KW-1185">Reference proteome</keyword>
<dbReference type="EMBL" id="JAHUTJ010073939">
    <property type="protein sequence ID" value="MED6292757.1"/>
    <property type="molecule type" value="Genomic_DNA"/>
</dbReference>
<comment type="caution">
    <text evidence="2">The sequence shown here is derived from an EMBL/GenBank/DDBJ whole genome shotgun (WGS) entry which is preliminary data.</text>
</comment>
<feature type="chain" id="PRO_5045254767" evidence="1">
    <location>
        <begin position="18"/>
        <end position="148"/>
    </location>
</feature>
<reference evidence="2 3" key="1">
    <citation type="submission" date="2021-06" db="EMBL/GenBank/DDBJ databases">
        <authorList>
            <person name="Palmer J.M."/>
        </authorList>
    </citation>
    <scope>NUCLEOTIDE SEQUENCE [LARGE SCALE GENOMIC DNA]</scope>
    <source>
        <strain evidence="2 3">CL_MEX2019</strain>
        <tissue evidence="2">Muscle</tissue>
    </source>
</reference>
<accession>A0ABU7EZY0</accession>
<evidence type="ECO:0000313" key="3">
    <source>
        <dbReference type="Proteomes" id="UP001352852"/>
    </source>
</evidence>
<protein>
    <submittedName>
        <fullName evidence="2">Uncharacterized protein</fullName>
    </submittedName>
</protein>
<dbReference type="Proteomes" id="UP001352852">
    <property type="component" value="Unassembled WGS sequence"/>
</dbReference>
<name>A0ABU7EZY0_9TELE</name>
<proteinExistence type="predicted"/>
<gene>
    <name evidence="2" type="ORF">CHARACLAT_003749</name>
</gene>
<sequence>MHGQLALLAVALLGFFARQMQWMLGYKFSRTKTAPTLGYIEKCLGGERREREEIDRRGITFVKKEAIQLGRASVSLHENNLEQGPARFTCGGGKAPVTSITYLNHIVPDRVWSYPPPCPYGTPSLAPTTTPVVFDPLVHWRPPSCSVL</sequence>
<organism evidence="2 3">
    <name type="scientific">Characodon lateralis</name>
    <dbReference type="NCBI Taxonomy" id="208331"/>
    <lineage>
        <taxon>Eukaryota</taxon>
        <taxon>Metazoa</taxon>
        <taxon>Chordata</taxon>
        <taxon>Craniata</taxon>
        <taxon>Vertebrata</taxon>
        <taxon>Euteleostomi</taxon>
        <taxon>Actinopterygii</taxon>
        <taxon>Neopterygii</taxon>
        <taxon>Teleostei</taxon>
        <taxon>Neoteleostei</taxon>
        <taxon>Acanthomorphata</taxon>
        <taxon>Ovalentaria</taxon>
        <taxon>Atherinomorphae</taxon>
        <taxon>Cyprinodontiformes</taxon>
        <taxon>Goodeidae</taxon>
        <taxon>Characodon</taxon>
    </lineage>
</organism>
<keyword evidence="1" id="KW-0732">Signal</keyword>